<dbReference type="Proteomes" id="UP001060215">
    <property type="component" value="Chromosome 3"/>
</dbReference>
<protein>
    <submittedName>
        <fullName evidence="1">Uncharacterized protein</fullName>
    </submittedName>
</protein>
<gene>
    <name evidence="1" type="ORF">LOK49_LG02G03200</name>
</gene>
<evidence type="ECO:0000313" key="1">
    <source>
        <dbReference type="EMBL" id="KAI8026032.1"/>
    </source>
</evidence>
<dbReference type="EMBL" id="CM045760">
    <property type="protein sequence ID" value="KAI8026032.1"/>
    <property type="molecule type" value="Genomic_DNA"/>
</dbReference>
<reference evidence="1 2" key="1">
    <citation type="journal article" date="2022" name="Plant J.">
        <title>Chromosome-level genome of Camellia lanceoleosa provides a valuable resource for understanding genome evolution and self-incompatibility.</title>
        <authorList>
            <person name="Gong W."/>
            <person name="Xiao S."/>
            <person name="Wang L."/>
            <person name="Liao Z."/>
            <person name="Chang Y."/>
            <person name="Mo W."/>
            <person name="Hu G."/>
            <person name="Li W."/>
            <person name="Zhao G."/>
            <person name="Zhu H."/>
            <person name="Hu X."/>
            <person name="Ji K."/>
            <person name="Xiang X."/>
            <person name="Song Q."/>
            <person name="Yuan D."/>
            <person name="Jin S."/>
            <person name="Zhang L."/>
        </authorList>
    </citation>
    <scope>NUCLEOTIDE SEQUENCE [LARGE SCALE GENOMIC DNA]</scope>
    <source>
        <strain evidence="1">SQ_2022a</strain>
    </source>
</reference>
<accession>A0ACC0IKX1</accession>
<organism evidence="1 2">
    <name type="scientific">Camellia lanceoleosa</name>
    <dbReference type="NCBI Taxonomy" id="1840588"/>
    <lineage>
        <taxon>Eukaryota</taxon>
        <taxon>Viridiplantae</taxon>
        <taxon>Streptophyta</taxon>
        <taxon>Embryophyta</taxon>
        <taxon>Tracheophyta</taxon>
        <taxon>Spermatophyta</taxon>
        <taxon>Magnoliopsida</taxon>
        <taxon>eudicotyledons</taxon>
        <taxon>Gunneridae</taxon>
        <taxon>Pentapetalae</taxon>
        <taxon>asterids</taxon>
        <taxon>Ericales</taxon>
        <taxon>Theaceae</taxon>
        <taxon>Camellia</taxon>
    </lineage>
</organism>
<sequence>MTDAEHFKSYFSKVLCRLWTKLQDGIVCANAEGGLGQAADISRYGYQELTTPWNSYIHYLNGWNLA</sequence>
<comment type="caution">
    <text evidence="1">The sequence shown here is derived from an EMBL/GenBank/DDBJ whole genome shotgun (WGS) entry which is preliminary data.</text>
</comment>
<keyword evidence="2" id="KW-1185">Reference proteome</keyword>
<proteinExistence type="predicted"/>
<evidence type="ECO:0000313" key="2">
    <source>
        <dbReference type="Proteomes" id="UP001060215"/>
    </source>
</evidence>
<name>A0ACC0IKX1_9ERIC</name>